<proteinExistence type="predicted"/>
<name>A0ACC6KUN0_9SPHI</name>
<organism evidence="1 2">
    <name type="scientific">Pedobacter africanus</name>
    <dbReference type="NCBI Taxonomy" id="151894"/>
    <lineage>
        <taxon>Bacteria</taxon>
        <taxon>Pseudomonadati</taxon>
        <taxon>Bacteroidota</taxon>
        <taxon>Sphingobacteriia</taxon>
        <taxon>Sphingobacteriales</taxon>
        <taxon>Sphingobacteriaceae</taxon>
        <taxon>Pedobacter</taxon>
    </lineage>
</organism>
<accession>A0ACC6KUN0</accession>
<dbReference type="EMBL" id="JAVDTF010000001">
    <property type="protein sequence ID" value="MDR6783070.1"/>
    <property type="molecule type" value="Genomic_DNA"/>
</dbReference>
<gene>
    <name evidence="1" type="ORF">J2X78_001622</name>
</gene>
<reference evidence="1" key="1">
    <citation type="submission" date="2023-07" db="EMBL/GenBank/DDBJ databases">
        <title>Sorghum-associated microbial communities from plants grown in Nebraska, USA.</title>
        <authorList>
            <person name="Schachtman D."/>
        </authorList>
    </citation>
    <scope>NUCLEOTIDE SEQUENCE</scope>
    <source>
        <strain evidence="1">2697</strain>
    </source>
</reference>
<comment type="caution">
    <text evidence="1">The sequence shown here is derived from an EMBL/GenBank/DDBJ whole genome shotgun (WGS) entry which is preliminary data.</text>
</comment>
<evidence type="ECO:0000313" key="2">
    <source>
        <dbReference type="Proteomes" id="UP001246858"/>
    </source>
</evidence>
<sequence length="307" mass="35938">MPPAPRKTPVSRKSPSTRQTYVMDESGRPQKKTIARKPVRKKKKGLSTEWKFMIVILLLVLFSPFYYAYVIKGFSSTWRWIRDIGEDPNYRTYSSFDIRIPKGYNIHGIDVSYYQGKIDWKKVKDMKEDDVKVDFAFIKATEGLFMVDPYFQRNWREAPKAGVICGAYHFFRAHKPGLWQAKFFLQTVNFEAGDLPPVVDVEELNGVSASEMRKQLNDFVKHIERKTKVKPIIYTGLSFYKDYLKGNFEEYPLWIAHYHQPKLKVGADTKWHFWQHSDKAKISGINHVVDFNAFNGDSLAFDRLLIK</sequence>
<dbReference type="Proteomes" id="UP001246858">
    <property type="component" value="Unassembled WGS sequence"/>
</dbReference>
<evidence type="ECO:0000313" key="1">
    <source>
        <dbReference type="EMBL" id="MDR6783070.1"/>
    </source>
</evidence>
<keyword evidence="2" id="KW-1185">Reference proteome</keyword>
<protein>
    <submittedName>
        <fullName evidence="1">Lysozyme</fullName>
    </submittedName>
</protein>